<evidence type="ECO:0000313" key="15">
    <source>
        <dbReference type="Proteomes" id="UP000749559"/>
    </source>
</evidence>
<comment type="subcellular location">
    <subcellularLocation>
        <location evidence="2">Cytoplasm</location>
    </subcellularLocation>
</comment>
<keyword evidence="10" id="KW-0833">Ubl conjugation pathway</keyword>
<evidence type="ECO:0000256" key="3">
    <source>
        <dbReference type="ARBA" id="ARBA00004906"/>
    </source>
</evidence>
<dbReference type="PROSITE" id="PS51416">
    <property type="entry name" value="MIB_HERC2"/>
    <property type="match status" value="2"/>
</dbReference>
<evidence type="ECO:0000256" key="11">
    <source>
        <dbReference type="ARBA" id="ARBA00022833"/>
    </source>
</evidence>
<sequence>MEVGLRVVRGPDWKWGNQDEGEGHLGTVVEIGKPGSSTSPDKTVVVQWDNGTRTNYRVGYQGSHDLRIIDNAPIGVKHPNIICDACKKQGVMGMRWKCTKCFDFDLCTQCYMADQHDLTHSFLRFDSASHQGHKVPKRVNAAKIPTKGILQGAKVVRGPDWDWGNQDGGDGKIGKVLDIRGWDTESGRSVANVTWASGSTNVYRLGHKGKVDIKYVQEATGGTYYKDHLPVLGESKEVSVSQTATCVFKVGDKVRVDLEVEILKAMQEGHGGWNPKMAEYIAKVGTVHRITERGDVRVQYEGCSNRWTFHAGALTKVQQFQVGDVVKIVDDVQRVRDFQVGHGEWTDNMRTALNKTGRVLKVYTDGDLRVSVSNQTWTFNPACCIIQPHGAEDMNNTMGGGQERDEPTSNSLATLLEQLIVDTQLYTTGPDRLVRESAQGNIDVVREIIAKYPDKTDQRSSGKTALQVASHQGHLDIVKILLAAGSNLEVQDEDGDTALHYSAFGNQPEITDLLLKKGANVNAVNNGGCSTLHVAVNKQHMRCVKTLLKHKCNVNIQDSYGDTALHDGIGKDSREIVELLISYPGIDFTLRNKRGFNVLHHAALKGNNHATEKTLTKARQMADVKKDDGFAALHLAALNGHQEVANTLLCLGQADLEIRNNRRQTPLLLAVSQGHTALIEQLVSKGADVNVQDEDGDTCLHLALMRQTVASESNNLPFLTSIRNELGMTNQEGQTGAAIACYLAQQGALLNTKNLQEKTPLDIISDPKVEEAIKQFAAEFAAGNSTELPVTDQAESGPECMVCCDVSANVTFKPCGHRIVCSDCCVKMKKCLVCQGIIEKKIGKGGLLMAPSPTAGVRQENAAQVQDLIKRMQDLEDAVNCSICLENKRSVAFLCGHGACQVCAQPLRVCHMCRKPITKKINLFN</sequence>
<dbReference type="AlphaFoldDB" id="A0A8J1U9F5"/>
<evidence type="ECO:0000256" key="5">
    <source>
        <dbReference type="ARBA" id="ARBA00022490"/>
    </source>
</evidence>
<dbReference type="PROSITE" id="PS50297">
    <property type="entry name" value="ANK_REP_REGION"/>
    <property type="match status" value="5"/>
</dbReference>
<dbReference type="SMART" id="SM00248">
    <property type="entry name" value="ANK"/>
    <property type="match status" value="9"/>
</dbReference>
<keyword evidence="12" id="KW-0914">Notch signaling pathway</keyword>
<dbReference type="EC" id="2.3.2.27" evidence="4"/>
<dbReference type="GO" id="GO:0016567">
    <property type="term" value="P:protein ubiquitination"/>
    <property type="evidence" value="ECO:0007669"/>
    <property type="project" value="UniProtKB-UniPathway"/>
</dbReference>
<name>A0A8J1U9F5_OWEFU</name>
<dbReference type="PANTHER" id="PTHR24202:SF4">
    <property type="entry name" value="E3 UBIQUITIN-PROTEIN LIGASE MIB2-RELATED"/>
    <property type="match status" value="1"/>
</dbReference>
<dbReference type="SUPFAM" id="SSF159034">
    <property type="entry name" value="Mib/herc2 domain-like"/>
    <property type="match status" value="2"/>
</dbReference>
<dbReference type="Pfam" id="PF06701">
    <property type="entry name" value="MIB_HERC2"/>
    <property type="match status" value="2"/>
</dbReference>
<keyword evidence="8" id="KW-0677">Repeat</keyword>
<dbReference type="SUPFAM" id="SSF57850">
    <property type="entry name" value="RING/U-box"/>
    <property type="match status" value="2"/>
</dbReference>
<dbReference type="Gene3D" id="1.25.40.20">
    <property type="entry name" value="Ankyrin repeat-containing domain"/>
    <property type="match status" value="3"/>
</dbReference>
<dbReference type="PROSITE" id="PS50089">
    <property type="entry name" value="ZF_RING_2"/>
    <property type="match status" value="2"/>
</dbReference>
<evidence type="ECO:0000256" key="7">
    <source>
        <dbReference type="ARBA" id="ARBA00022723"/>
    </source>
</evidence>
<evidence type="ECO:0000256" key="9">
    <source>
        <dbReference type="ARBA" id="ARBA00022771"/>
    </source>
</evidence>
<dbReference type="PROSITE" id="PS50135">
    <property type="entry name" value="ZF_ZZ_2"/>
    <property type="match status" value="1"/>
</dbReference>
<dbReference type="InterPro" id="IPR001841">
    <property type="entry name" value="Znf_RING"/>
</dbReference>
<evidence type="ECO:0000256" key="2">
    <source>
        <dbReference type="ARBA" id="ARBA00004496"/>
    </source>
</evidence>
<keyword evidence="13" id="KW-0040">ANK repeat</keyword>
<evidence type="ECO:0000256" key="6">
    <source>
        <dbReference type="ARBA" id="ARBA00022679"/>
    </source>
</evidence>
<proteinExistence type="predicted"/>
<dbReference type="FunFam" id="2.30.30.40:FF:000044">
    <property type="entry name" value="E3 ubiquitin-protein ligase MIB2, putative"/>
    <property type="match status" value="1"/>
</dbReference>
<dbReference type="InterPro" id="IPR040847">
    <property type="entry name" value="SH3_15"/>
</dbReference>
<keyword evidence="7" id="KW-0479">Metal-binding</keyword>
<dbReference type="PROSITE" id="PS01357">
    <property type="entry name" value="ZF_ZZ_1"/>
    <property type="match status" value="1"/>
</dbReference>
<dbReference type="Pfam" id="PF12796">
    <property type="entry name" value="Ank_2"/>
    <property type="match status" value="2"/>
</dbReference>
<dbReference type="Gene3D" id="3.30.40.10">
    <property type="entry name" value="Zinc/RING finger domain, C3HC4 (zinc finger)"/>
    <property type="match status" value="2"/>
</dbReference>
<dbReference type="SMART" id="SM00291">
    <property type="entry name" value="ZnF_ZZ"/>
    <property type="match status" value="1"/>
</dbReference>
<dbReference type="InterPro" id="IPR037252">
    <property type="entry name" value="Mib_Herc2_sf"/>
</dbReference>
<dbReference type="OrthoDB" id="2122982at2759"/>
<protein>
    <recommendedName>
        <fullName evidence="4">RING-type E3 ubiquitin transferase</fullName>
        <ecNumber evidence="4">2.3.2.27</ecNumber>
    </recommendedName>
</protein>
<dbReference type="SMART" id="SM00184">
    <property type="entry name" value="RING"/>
    <property type="match status" value="2"/>
</dbReference>
<dbReference type="InterPro" id="IPR043145">
    <property type="entry name" value="Znf_ZZ_sf"/>
</dbReference>
<dbReference type="CDD" id="cd16520">
    <property type="entry name" value="RING-HC_MIBs-like"/>
    <property type="match status" value="1"/>
</dbReference>
<dbReference type="GO" id="GO:0005737">
    <property type="term" value="C:cytoplasm"/>
    <property type="evidence" value="ECO:0007669"/>
    <property type="project" value="UniProtKB-SubCell"/>
</dbReference>
<dbReference type="GO" id="GO:0007219">
    <property type="term" value="P:Notch signaling pathway"/>
    <property type="evidence" value="ECO:0007669"/>
    <property type="project" value="UniProtKB-KW"/>
</dbReference>
<keyword evidence="11" id="KW-0862">Zinc</keyword>
<dbReference type="Proteomes" id="UP000749559">
    <property type="component" value="Unassembled WGS sequence"/>
</dbReference>
<dbReference type="SUPFAM" id="SSF48403">
    <property type="entry name" value="Ankyrin repeat"/>
    <property type="match status" value="1"/>
</dbReference>
<organism evidence="14 15">
    <name type="scientific">Owenia fusiformis</name>
    <name type="common">Polychaete worm</name>
    <dbReference type="NCBI Taxonomy" id="6347"/>
    <lineage>
        <taxon>Eukaryota</taxon>
        <taxon>Metazoa</taxon>
        <taxon>Spiralia</taxon>
        <taxon>Lophotrochozoa</taxon>
        <taxon>Annelida</taxon>
        <taxon>Polychaeta</taxon>
        <taxon>Sedentaria</taxon>
        <taxon>Canalipalpata</taxon>
        <taxon>Sabellida</taxon>
        <taxon>Oweniida</taxon>
        <taxon>Oweniidae</taxon>
        <taxon>Owenia</taxon>
    </lineage>
</organism>
<dbReference type="Pfam" id="PF13637">
    <property type="entry name" value="Ank_4"/>
    <property type="match status" value="2"/>
</dbReference>
<evidence type="ECO:0000256" key="10">
    <source>
        <dbReference type="ARBA" id="ARBA00022786"/>
    </source>
</evidence>
<evidence type="ECO:0000256" key="8">
    <source>
        <dbReference type="ARBA" id="ARBA00022737"/>
    </source>
</evidence>
<dbReference type="UniPathway" id="UPA00143"/>
<dbReference type="InterPro" id="IPR002110">
    <property type="entry name" value="Ankyrin_rpt"/>
</dbReference>
<dbReference type="GO" id="GO:0061630">
    <property type="term" value="F:ubiquitin protein ligase activity"/>
    <property type="evidence" value="ECO:0007669"/>
    <property type="project" value="UniProtKB-EC"/>
</dbReference>
<evidence type="ECO:0000256" key="4">
    <source>
        <dbReference type="ARBA" id="ARBA00012483"/>
    </source>
</evidence>
<dbReference type="Pfam" id="PF18346">
    <property type="entry name" value="SH3_15"/>
    <property type="match status" value="2"/>
</dbReference>
<dbReference type="Pfam" id="PF00569">
    <property type="entry name" value="ZZ"/>
    <property type="match status" value="1"/>
</dbReference>
<dbReference type="EMBL" id="CAIIXF020000001">
    <property type="protein sequence ID" value="CAH1773486.1"/>
    <property type="molecule type" value="Genomic_DNA"/>
</dbReference>
<dbReference type="InterPro" id="IPR000433">
    <property type="entry name" value="Znf_ZZ"/>
</dbReference>
<dbReference type="InterPro" id="IPR036770">
    <property type="entry name" value="Ankyrin_rpt-contain_sf"/>
</dbReference>
<dbReference type="PANTHER" id="PTHR24202">
    <property type="entry name" value="E3 UBIQUITIN-PROTEIN LIGASE MIB2"/>
    <property type="match status" value="1"/>
</dbReference>
<reference evidence="14" key="1">
    <citation type="submission" date="2022-03" db="EMBL/GenBank/DDBJ databases">
        <authorList>
            <person name="Martin C."/>
        </authorList>
    </citation>
    <scope>NUCLEOTIDE SEQUENCE</scope>
</reference>
<dbReference type="Gene3D" id="3.30.60.90">
    <property type="match status" value="1"/>
</dbReference>
<dbReference type="FunFam" id="3.30.60.90:FF:000004">
    <property type="entry name" value="Putative E3 ubiquitin-protein ligase MIB2"/>
    <property type="match status" value="1"/>
</dbReference>
<dbReference type="PROSITE" id="PS50088">
    <property type="entry name" value="ANK_REPEAT"/>
    <property type="match status" value="5"/>
</dbReference>
<evidence type="ECO:0000256" key="13">
    <source>
        <dbReference type="ARBA" id="ARBA00023043"/>
    </source>
</evidence>
<evidence type="ECO:0000313" key="14">
    <source>
        <dbReference type="EMBL" id="CAH1773486.1"/>
    </source>
</evidence>
<keyword evidence="15" id="KW-1185">Reference proteome</keyword>
<dbReference type="InterPro" id="IPR013083">
    <property type="entry name" value="Znf_RING/FYVE/PHD"/>
</dbReference>
<keyword evidence="5" id="KW-0963">Cytoplasm</keyword>
<dbReference type="Pfam" id="PF13920">
    <property type="entry name" value="zf-C3HC4_3"/>
    <property type="match status" value="2"/>
</dbReference>
<comment type="pathway">
    <text evidence="3">Protein modification; protein ubiquitination.</text>
</comment>
<gene>
    <name evidence="14" type="ORF">OFUS_LOCUS1076</name>
</gene>
<comment type="catalytic activity">
    <reaction evidence="1">
        <text>S-ubiquitinyl-[E2 ubiquitin-conjugating enzyme]-L-cysteine + [acceptor protein]-L-lysine = [E2 ubiquitin-conjugating enzyme]-L-cysteine + N(6)-ubiquitinyl-[acceptor protein]-L-lysine.</text>
        <dbReference type="EC" id="2.3.2.27"/>
    </reaction>
</comment>
<dbReference type="GO" id="GO:0008270">
    <property type="term" value="F:zinc ion binding"/>
    <property type="evidence" value="ECO:0007669"/>
    <property type="project" value="UniProtKB-KW"/>
</dbReference>
<dbReference type="Gene3D" id="2.30.30.40">
    <property type="entry name" value="SH3 Domains"/>
    <property type="match status" value="2"/>
</dbReference>
<evidence type="ECO:0000256" key="12">
    <source>
        <dbReference type="ARBA" id="ARBA00022976"/>
    </source>
</evidence>
<keyword evidence="9" id="KW-0863">Zinc-finger</keyword>
<accession>A0A8J1U9F5</accession>
<dbReference type="PRINTS" id="PR01415">
    <property type="entry name" value="ANKYRIN"/>
</dbReference>
<evidence type="ECO:0000256" key="1">
    <source>
        <dbReference type="ARBA" id="ARBA00000900"/>
    </source>
</evidence>
<dbReference type="FunFam" id="2.30.30.40:FF:000078">
    <property type="entry name" value="Putative e3 ubiquitin-protein ligase mib2"/>
    <property type="match status" value="1"/>
</dbReference>
<comment type="caution">
    <text evidence="14">The sequence shown here is derived from an EMBL/GenBank/DDBJ whole genome shotgun (WGS) entry which is preliminary data.</text>
</comment>
<dbReference type="CDD" id="cd16726">
    <property type="entry name" value="RING-HC_MIB2_rpt1"/>
    <property type="match status" value="1"/>
</dbReference>
<dbReference type="InterPro" id="IPR010606">
    <property type="entry name" value="Mib_Herc2"/>
</dbReference>
<keyword evidence="6" id="KW-0808">Transferase</keyword>